<dbReference type="RefSeq" id="WP_318796517.1">
    <property type="nucleotide sequence ID" value="NZ_JARUJP010000001.1"/>
</dbReference>
<evidence type="ECO:0000259" key="7">
    <source>
        <dbReference type="SMART" id="SM00471"/>
    </source>
</evidence>
<evidence type="ECO:0000256" key="6">
    <source>
        <dbReference type="ARBA" id="ARBA00049417"/>
    </source>
</evidence>
<keyword evidence="9" id="KW-1185">Reference proteome</keyword>
<dbReference type="InterPro" id="IPR005249">
    <property type="entry name" value="YqeK"/>
</dbReference>
<dbReference type="CDD" id="cd00077">
    <property type="entry name" value="HDc"/>
    <property type="match status" value="1"/>
</dbReference>
<evidence type="ECO:0000256" key="3">
    <source>
        <dbReference type="ARBA" id="ARBA00022741"/>
    </source>
</evidence>
<dbReference type="InterPro" id="IPR051094">
    <property type="entry name" value="Diverse_Catalytic_Enzymes"/>
</dbReference>
<feature type="domain" description="HD/PDEase" evidence="7">
    <location>
        <begin position="15"/>
        <end position="143"/>
    </location>
</feature>
<keyword evidence="3" id="KW-0547">Nucleotide-binding</keyword>
<proteinExistence type="predicted"/>
<dbReference type="Pfam" id="PF01966">
    <property type="entry name" value="HD"/>
    <property type="match status" value="1"/>
</dbReference>
<gene>
    <name evidence="8" type="primary">yqeK</name>
    <name evidence="8" type="ORF">P8V03_01605</name>
</gene>
<evidence type="ECO:0000313" key="9">
    <source>
        <dbReference type="Proteomes" id="UP001281656"/>
    </source>
</evidence>
<dbReference type="GO" id="GO:0008803">
    <property type="term" value="F:bis(5'-nucleosyl)-tetraphosphatase (symmetrical) activity"/>
    <property type="evidence" value="ECO:0007669"/>
    <property type="project" value="UniProtKB-EC"/>
</dbReference>
<dbReference type="InterPro" id="IPR003607">
    <property type="entry name" value="HD/PDEase_dom"/>
</dbReference>
<keyword evidence="4 8" id="KW-0378">Hydrolase</keyword>
<accession>A0ABU4JNW6</accession>
<name>A0ABU4JNW6_9CLOT</name>
<dbReference type="Gene3D" id="1.10.3210.10">
    <property type="entry name" value="Hypothetical protein af1432"/>
    <property type="match status" value="1"/>
</dbReference>
<evidence type="ECO:0000313" key="8">
    <source>
        <dbReference type="EMBL" id="MDW8799847.1"/>
    </source>
</evidence>
<comment type="caution">
    <text evidence="8">The sequence shown here is derived from an EMBL/GenBank/DDBJ whole genome shotgun (WGS) entry which is preliminary data.</text>
</comment>
<reference evidence="8 9" key="1">
    <citation type="submission" date="2023-04" db="EMBL/GenBank/DDBJ databases">
        <title>Clostridium tannerae sp. nov., isolated from the fecal material of an alpaca.</title>
        <authorList>
            <person name="Miller S."/>
            <person name="Hendry M."/>
            <person name="King J."/>
            <person name="Sankaranarayanan K."/>
            <person name="Lawson P.A."/>
        </authorList>
    </citation>
    <scope>NUCLEOTIDE SEQUENCE [LARGE SCALE GENOMIC DNA]</scope>
    <source>
        <strain evidence="8 9">A1-XYC3</strain>
    </source>
</reference>
<dbReference type="NCBIfam" id="TIGR00488">
    <property type="entry name" value="bis(5'-nucleosyl)-tetraphosphatase (symmetrical) YqeK"/>
    <property type="match status" value="1"/>
</dbReference>
<comment type="catalytic activity">
    <reaction evidence="6">
        <text>P(1),P(4)-bis(5'-adenosyl) tetraphosphate + H2O = 2 ADP + 2 H(+)</text>
        <dbReference type="Rhea" id="RHEA:24252"/>
        <dbReference type="ChEBI" id="CHEBI:15377"/>
        <dbReference type="ChEBI" id="CHEBI:15378"/>
        <dbReference type="ChEBI" id="CHEBI:58141"/>
        <dbReference type="ChEBI" id="CHEBI:456216"/>
        <dbReference type="EC" id="3.6.1.41"/>
    </reaction>
</comment>
<evidence type="ECO:0000256" key="2">
    <source>
        <dbReference type="ARBA" id="ARBA00022723"/>
    </source>
</evidence>
<evidence type="ECO:0000256" key="4">
    <source>
        <dbReference type="ARBA" id="ARBA00022801"/>
    </source>
</evidence>
<dbReference type="EC" id="3.6.1.41" evidence="1"/>
<dbReference type="PANTHER" id="PTHR35795">
    <property type="entry name" value="SLR1885 PROTEIN"/>
    <property type="match status" value="1"/>
</dbReference>
<dbReference type="SMART" id="SM00471">
    <property type="entry name" value="HDc"/>
    <property type="match status" value="1"/>
</dbReference>
<dbReference type="SUPFAM" id="SSF109604">
    <property type="entry name" value="HD-domain/PDEase-like"/>
    <property type="match status" value="1"/>
</dbReference>
<dbReference type="InterPro" id="IPR006674">
    <property type="entry name" value="HD_domain"/>
</dbReference>
<evidence type="ECO:0000256" key="1">
    <source>
        <dbReference type="ARBA" id="ARBA00012506"/>
    </source>
</evidence>
<sequence>MWSEEQIKNYLKQNLRTKRYEHVLGVRDTAIKLAEHYKEDTEKARFAALIHDCAKNMSDDQIISIVKKHKIEIDDISKISPQLLHGTVAAIMAKEDMGIKDEDVLNSVTYHTTGRKNMSLLEKIIYIADYIEPSRNFQGVEDLRKAAFEDLDKALLKAFDNTIKFVVERGQLLHINTIEGRNHLLSKNRR</sequence>
<keyword evidence="2" id="KW-0479">Metal-binding</keyword>
<dbReference type="EMBL" id="JARUJP010000001">
    <property type="protein sequence ID" value="MDW8799847.1"/>
    <property type="molecule type" value="Genomic_DNA"/>
</dbReference>
<dbReference type="PANTHER" id="PTHR35795:SF1">
    <property type="entry name" value="BIS(5'-NUCLEOSYL)-TETRAPHOSPHATASE, SYMMETRICAL"/>
    <property type="match status" value="1"/>
</dbReference>
<dbReference type="Proteomes" id="UP001281656">
    <property type="component" value="Unassembled WGS sequence"/>
</dbReference>
<protein>
    <recommendedName>
        <fullName evidence="1">bis(5'-nucleosyl)-tetraphosphatase (symmetrical)</fullName>
        <ecNumber evidence="1">3.6.1.41</ecNumber>
    </recommendedName>
</protein>
<organism evidence="8 9">
    <name type="scientific">Clostridium tanneri</name>
    <dbReference type="NCBI Taxonomy" id="3037988"/>
    <lineage>
        <taxon>Bacteria</taxon>
        <taxon>Bacillati</taxon>
        <taxon>Bacillota</taxon>
        <taxon>Clostridia</taxon>
        <taxon>Eubacteriales</taxon>
        <taxon>Clostridiaceae</taxon>
        <taxon>Clostridium</taxon>
    </lineage>
</organism>
<evidence type="ECO:0000256" key="5">
    <source>
        <dbReference type="ARBA" id="ARBA00023004"/>
    </source>
</evidence>
<keyword evidence="5" id="KW-0408">Iron</keyword>